<dbReference type="Proteomes" id="UP000887569">
    <property type="component" value="Unplaced"/>
</dbReference>
<evidence type="ECO:0000313" key="4">
    <source>
        <dbReference type="WBParaSite" id="PgB09_g087_t01"/>
    </source>
</evidence>
<organism evidence="3 4">
    <name type="scientific">Parascaris univalens</name>
    <name type="common">Nematode worm</name>
    <dbReference type="NCBI Taxonomy" id="6257"/>
    <lineage>
        <taxon>Eukaryota</taxon>
        <taxon>Metazoa</taxon>
        <taxon>Ecdysozoa</taxon>
        <taxon>Nematoda</taxon>
        <taxon>Chromadorea</taxon>
        <taxon>Rhabditida</taxon>
        <taxon>Spirurina</taxon>
        <taxon>Ascaridomorpha</taxon>
        <taxon>Ascaridoidea</taxon>
        <taxon>Ascarididae</taxon>
        <taxon>Parascaris</taxon>
    </lineage>
</organism>
<dbReference type="WBParaSite" id="PgB09_g087_t01">
    <property type="protein sequence ID" value="PgB09_g087_t01"/>
    <property type="gene ID" value="PgB09_g087"/>
</dbReference>
<dbReference type="Gene3D" id="3.30.1120.50">
    <property type="entry name" value="Pepsin inhibitor-3"/>
    <property type="match status" value="1"/>
</dbReference>
<sequence>MRVNILLMLFVSHSSATVQFSHIASTLNIARTPDQRCVVEDDRLYINGRFIRYLTQNDRQQLYAYQQQVRQWDENLDTKIQHELNEGENQRRVQMNSAFGPQGSFHQSFTGEFWNSQHLSTPPPTTMPLIPSEDTVPVRQMPYPGPPAFCNLAGFR</sequence>
<feature type="domain" description="Pepsin inhibitor-3-like repeated" evidence="2">
    <location>
        <begin position="36"/>
        <end position="83"/>
    </location>
</feature>
<evidence type="ECO:0000256" key="1">
    <source>
        <dbReference type="SAM" id="SignalP"/>
    </source>
</evidence>
<name>A0A914ZMR7_PARUN</name>
<dbReference type="Pfam" id="PF06394">
    <property type="entry name" value="Pepsin-I3"/>
    <property type="match status" value="1"/>
</dbReference>
<dbReference type="InterPro" id="IPR038412">
    <property type="entry name" value="Pepsin-I3_sf"/>
</dbReference>
<keyword evidence="3" id="KW-1185">Reference proteome</keyword>
<accession>A0A914ZMR7</accession>
<evidence type="ECO:0000259" key="2">
    <source>
        <dbReference type="Pfam" id="PF06394"/>
    </source>
</evidence>
<dbReference type="SUPFAM" id="SSF55149">
    <property type="entry name" value="Pepsin inhibitor-3"/>
    <property type="match status" value="1"/>
</dbReference>
<keyword evidence="1" id="KW-0732">Signal</keyword>
<feature type="signal peptide" evidence="1">
    <location>
        <begin position="1"/>
        <end position="16"/>
    </location>
</feature>
<reference evidence="4" key="1">
    <citation type="submission" date="2022-11" db="UniProtKB">
        <authorList>
            <consortium name="WormBaseParasite"/>
        </authorList>
    </citation>
    <scope>IDENTIFICATION</scope>
</reference>
<dbReference type="AlphaFoldDB" id="A0A914ZMR7"/>
<proteinExistence type="predicted"/>
<dbReference type="InterPro" id="IPR010480">
    <property type="entry name" value="Pepsin-I3"/>
</dbReference>
<evidence type="ECO:0000313" key="3">
    <source>
        <dbReference type="Proteomes" id="UP000887569"/>
    </source>
</evidence>
<feature type="chain" id="PRO_5036827425" evidence="1">
    <location>
        <begin position="17"/>
        <end position="156"/>
    </location>
</feature>
<protein>
    <submittedName>
        <fullName evidence="4">Pepsin inhibitor-3-like repeated domain-containing protein</fullName>
    </submittedName>
</protein>